<dbReference type="EMBL" id="CP001342">
    <property type="protein sequence ID" value="ACL41937.1"/>
    <property type="molecule type" value="Genomic_DNA"/>
</dbReference>
<organism evidence="1 2">
    <name type="scientific">Pseudarthrobacter chlorophenolicus (strain ATCC 700700 / DSM 12829 / CIP 107037 / JCM 12360 / KCTC 9906 / NCIMB 13794 / A6)</name>
    <name type="common">Arthrobacter chlorophenolicus</name>
    <dbReference type="NCBI Taxonomy" id="452863"/>
    <lineage>
        <taxon>Bacteria</taxon>
        <taxon>Bacillati</taxon>
        <taxon>Actinomycetota</taxon>
        <taxon>Actinomycetes</taxon>
        <taxon>Micrococcales</taxon>
        <taxon>Micrococcaceae</taxon>
        <taxon>Pseudarthrobacter</taxon>
    </lineage>
</organism>
<dbReference type="KEGG" id="ach:Achl_3986"/>
<evidence type="ECO:0000313" key="2">
    <source>
        <dbReference type="Proteomes" id="UP000002505"/>
    </source>
</evidence>
<keyword evidence="1" id="KW-0614">Plasmid</keyword>
<protein>
    <submittedName>
        <fullName evidence="1">Uncharacterized protein</fullName>
    </submittedName>
</protein>
<accession>B8HHP0</accession>
<keyword evidence="2" id="KW-1185">Reference proteome</keyword>
<evidence type="ECO:0000313" key="1">
    <source>
        <dbReference type="EMBL" id="ACL41937.1"/>
    </source>
</evidence>
<reference evidence="1" key="1">
    <citation type="submission" date="2009-01" db="EMBL/GenBank/DDBJ databases">
        <title>Complete sequence of plasmid1 of Arthrobacter chlorophenolicus A6.</title>
        <authorList>
            <consortium name="US DOE Joint Genome Institute"/>
            <person name="Lucas S."/>
            <person name="Copeland A."/>
            <person name="Lapidus A."/>
            <person name="Glavina del Rio T."/>
            <person name="Tice H."/>
            <person name="Bruce D."/>
            <person name="Goodwin L."/>
            <person name="Pitluck S."/>
            <person name="Goltsman E."/>
            <person name="Clum A."/>
            <person name="Larimer F."/>
            <person name="Land M."/>
            <person name="Hauser L."/>
            <person name="Kyrpides N."/>
            <person name="Mikhailova N."/>
            <person name="Jansson J."/>
            <person name="Richardson P."/>
        </authorList>
    </citation>
    <scope>NUCLEOTIDE SEQUENCE [LARGE SCALE GENOMIC DNA]</scope>
    <source>
        <strain evidence="1">A6</strain>
        <plasmid evidence="1">pACHL01</plasmid>
    </source>
</reference>
<name>B8HHP0_PSECP</name>
<dbReference type="Proteomes" id="UP000002505">
    <property type="component" value="Plasmid pACHL01"/>
</dbReference>
<gene>
    <name evidence="1" type="ordered locus">Achl_3986</name>
</gene>
<sequence length="81" mass="8752">MLTGTRDHAELTLHETLTHLRDAAATFQGGTQITSREEAQVAGISYRVVEGLMALAKQNGATPYEISRAFQGEVIGSSFQD</sequence>
<proteinExistence type="predicted"/>
<geneLocation type="plasmid" evidence="1 2">
    <name>pACHL01</name>
</geneLocation>
<dbReference type="AlphaFoldDB" id="B8HHP0"/>
<dbReference type="RefSeq" id="WP_012622954.1">
    <property type="nucleotide sequence ID" value="NC_011879.1"/>
</dbReference>
<dbReference type="HOGENOM" id="CLU_2566417_0_0_11"/>